<reference evidence="14" key="1">
    <citation type="journal article" date="2014" name="Nat. Commun.">
        <title>The emerging biofuel crop Camelina sativa retains a highly undifferentiated hexaploid genome structure.</title>
        <authorList>
            <person name="Kagale S."/>
            <person name="Koh C."/>
            <person name="Nixon J."/>
            <person name="Bollina V."/>
            <person name="Clarke W.E."/>
            <person name="Tuteja R."/>
            <person name="Spillane C."/>
            <person name="Robinson S.J."/>
            <person name="Links M.G."/>
            <person name="Clarke C."/>
            <person name="Higgins E.E."/>
            <person name="Huebert T."/>
            <person name="Sharpe A.G."/>
            <person name="Parkin I.A."/>
        </authorList>
    </citation>
    <scope>NUCLEOTIDE SEQUENCE [LARGE SCALE GENOMIC DNA]</scope>
    <source>
        <strain evidence="14">cv. DH55</strain>
    </source>
</reference>
<dbReference type="CDD" id="cd06623">
    <property type="entry name" value="PKc_MAPKK_plant_like"/>
    <property type="match status" value="1"/>
</dbReference>
<comment type="catalytic activity">
    <reaction evidence="9">
        <text>L-threonyl-[protein] + ATP = O-phospho-L-threonyl-[protein] + ADP + H(+)</text>
        <dbReference type="Rhea" id="RHEA:46608"/>
        <dbReference type="Rhea" id="RHEA-COMP:11060"/>
        <dbReference type="Rhea" id="RHEA-COMP:11605"/>
        <dbReference type="ChEBI" id="CHEBI:15378"/>
        <dbReference type="ChEBI" id="CHEBI:30013"/>
        <dbReference type="ChEBI" id="CHEBI:30616"/>
        <dbReference type="ChEBI" id="CHEBI:61977"/>
        <dbReference type="ChEBI" id="CHEBI:456216"/>
        <dbReference type="EC" id="2.7.12.2"/>
    </reaction>
</comment>
<evidence type="ECO:0000256" key="5">
    <source>
        <dbReference type="ARBA" id="ARBA00022840"/>
    </source>
</evidence>
<dbReference type="RefSeq" id="XP_010477012.1">
    <property type="nucleotide sequence ID" value="XM_010478710.1"/>
</dbReference>
<evidence type="ECO:0000313" key="15">
    <source>
        <dbReference type="RefSeq" id="XP_010477012.1"/>
    </source>
</evidence>
<dbReference type="Gene3D" id="3.30.200.20">
    <property type="entry name" value="Phosphorylase Kinase, domain 1"/>
    <property type="match status" value="1"/>
</dbReference>
<evidence type="ECO:0000256" key="7">
    <source>
        <dbReference type="ARBA" id="ARBA00038999"/>
    </source>
</evidence>
<keyword evidence="1 12" id="KW-0723">Serine/threonine-protein kinase</keyword>
<evidence type="ECO:0000256" key="4">
    <source>
        <dbReference type="ARBA" id="ARBA00022777"/>
    </source>
</evidence>
<evidence type="ECO:0000259" key="13">
    <source>
        <dbReference type="PROSITE" id="PS50011"/>
    </source>
</evidence>
<evidence type="ECO:0000256" key="9">
    <source>
        <dbReference type="ARBA" id="ARBA00049299"/>
    </source>
</evidence>
<organism evidence="14 15">
    <name type="scientific">Camelina sativa</name>
    <name type="common">False flax</name>
    <name type="synonym">Myagrum sativum</name>
    <dbReference type="NCBI Taxonomy" id="90675"/>
    <lineage>
        <taxon>Eukaryota</taxon>
        <taxon>Viridiplantae</taxon>
        <taxon>Streptophyta</taxon>
        <taxon>Embryophyta</taxon>
        <taxon>Tracheophyta</taxon>
        <taxon>Spermatophyta</taxon>
        <taxon>Magnoliopsida</taxon>
        <taxon>eudicotyledons</taxon>
        <taxon>Gunneridae</taxon>
        <taxon>Pentapetalae</taxon>
        <taxon>rosids</taxon>
        <taxon>malvids</taxon>
        <taxon>Brassicales</taxon>
        <taxon>Brassicaceae</taxon>
        <taxon>Camelineae</taxon>
        <taxon>Camelina</taxon>
    </lineage>
</organism>
<keyword evidence="3 11" id="KW-0547">Nucleotide-binding</keyword>
<dbReference type="InterPro" id="IPR011009">
    <property type="entry name" value="Kinase-like_dom_sf"/>
</dbReference>
<dbReference type="PROSITE" id="PS00108">
    <property type="entry name" value="PROTEIN_KINASE_ST"/>
    <property type="match status" value="1"/>
</dbReference>
<evidence type="ECO:0000256" key="2">
    <source>
        <dbReference type="ARBA" id="ARBA00022679"/>
    </source>
</evidence>
<evidence type="ECO:0000256" key="10">
    <source>
        <dbReference type="ARBA" id="ARBA00051693"/>
    </source>
</evidence>
<dbReference type="InterPro" id="IPR000719">
    <property type="entry name" value="Prot_kinase_dom"/>
</dbReference>
<evidence type="ECO:0000256" key="8">
    <source>
        <dbReference type="ARBA" id="ARBA00049014"/>
    </source>
</evidence>
<dbReference type="Gene3D" id="1.10.510.10">
    <property type="entry name" value="Transferase(Phosphotransferase) domain 1"/>
    <property type="match status" value="1"/>
</dbReference>
<dbReference type="InterPro" id="IPR001245">
    <property type="entry name" value="Ser-Thr/Tyr_kinase_cat_dom"/>
</dbReference>
<dbReference type="SUPFAM" id="SSF56112">
    <property type="entry name" value="Protein kinase-like (PK-like)"/>
    <property type="match status" value="1"/>
</dbReference>
<feature type="domain" description="Protein kinase" evidence="13">
    <location>
        <begin position="50"/>
        <end position="308"/>
    </location>
</feature>
<comment type="catalytic activity">
    <reaction evidence="8">
        <text>L-seryl-[protein] + ATP = O-phospho-L-seryl-[protein] + ADP + H(+)</text>
        <dbReference type="Rhea" id="RHEA:17989"/>
        <dbReference type="Rhea" id="RHEA-COMP:9863"/>
        <dbReference type="Rhea" id="RHEA-COMP:11604"/>
        <dbReference type="ChEBI" id="CHEBI:15378"/>
        <dbReference type="ChEBI" id="CHEBI:29999"/>
        <dbReference type="ChEBI" id="CHEBI:30616"/>
        <dbReference type="ChEBI" id="CHEBI:83421"/>
        <dbReference type="ChEBI" id="CHEBI:456216"/>
        <dbReference type="EC" id="2.7.12.2"/>
    </reaction>
</comment>
<reference evidence="15" key="2">
    <citation type="submission" date="2025-08" db="UniProtKB">
        <authorList>
            <consortium name="RefSeq"/>
        </authorList>
    </citation>
    <scope>IDENTIFICATION</scope>
    <source>
        <tissue evidence="15">Leaf</tissue>
    </source>
</reference>
<comment type="catalytic activity">
    <reaction evidence="10">
        <text>L-tyrosyl-[protein] + ATP = O-phospho-L-tyrosyl-[protein] + ADP + H(+)</text>
        <dbReference type="Rhea" id="RHEA:10596"/>
        <dbReference type="Rhea" id="RHEA-COMP:10136"/>
        <dbReference type="Rhea" id="RHEA-COMP:20101"/>
        <dbReference type="ChEBI" id="CHEBI:15378"/>
        <dbReference type="ChEBI" id="CHEBI:30616"/>
        <dbReference type="ChEBI" id="CHEBI:46858"/>
        <dbReference type="ChEBI" id="CHEBI:61978"/>
        <dbReference type="ChEBI" id="CHEBI:456216"/>
        <dbReference type="EC" id="2.7.12.2"/>
    </reaction>
</comment>
<dbReference type="PROSITE" id="PS50011">
    <property type="entry name" value="PROTEIN_KINASE_DOM"/>
    <property type="match status" value="1"/>
</dbReference>
<dbReference type="Proteomes" id="UP000694864">
    <property type="component" value="Chromosome 17"/>
</dbReference>
<dbReference type="EC" id="2.7.12.2" evidence="7"/>
<dbReference type="PROSITE" id="PS00107">
    <property type="entry name" value="PROTEIN_KINASE_ATP"/>
    <property type="match status" value="1"/>
</dbReference>
<proteinExistence type="inferred from homology"/>
<dbReference type="PANTHER" id="PTHR48013">
    <property type="entry name" value="DUAL SPECIFICITY MITOGEN-ACTIVATED PROTEIN KINASE KINASE 5-RELATED"/>
    <property type="match status" value="1"/>
</dbReference>
<keyword evidence="2" id="KW-0808">Transferase</keyword>
<evidence type="ECO:0000256" key="6">
    <source>
        <dbReference type="ARBA" id="ARBA00038035"/>
    </source>
</evidence>
<dbReference type="PRINTS" id="PR00109">
    <property type="entry name" value="TYRKINASE"/>
</dbReference>
<dbReference type="SMART" id="SM00220">
    <property type="entry name" value="S_TKc"/>
    <property type="match status" value="1"/>
</dbReference>
<name>A0ABM0WW46_CAMSA</name>
<dbReference type="PANTHER" id="PTHR48013:SF9">
    <property type="entry name" value="DUAL SPECIFICITY MITOGEN-ACTIVATED PROTEIN KINASE KINASE 5"/>
    <property type="match status" value="1"/>
</dbReference>
<dbReference type="InterPro" id="IPR017441">
    <property type="entry name" value="Protein_kinase_ATP_BS"/>
</dbReference>
<evidence type="ECO:0000256" key="3">
    <source>
        <dbReference type="ARBA" id="ARBA00022741"/>
    </source>
</evidence>
<keyword evidence="5 11" id="KW-0067">ATP-binding</keyword>
<feature type="binding site" evidence="11">
    <location>
        <position position="79"/>
    </location>
    <ligand>
        <name>ATP</name>
        <dbReference type="ChEBI" id="CHEBI:30616"/>
    </ligand>
</feature>
<dbReference type="Pfam" id="PF00069">
    <property type="entry name" value="Pkinase"/>
    <property type="match status" value="1"/>
</dbReference>
<accession>A0ABM0WW46</accession>
<comment type="similarity">
    <text evidence="6">Belongs to the protein kinase superfamily. STE Ser/Thr protein kinase family. MAP kinase kinase subfamily.</text>
</comment>
<evidence type="ECO:0000256" key="1">
    <source>
        <dbReference type="ARBA" id="ARBA00022527"/>
    </source>
</evidence>
<evidence type="ECO:0000313" key="14">
    <source>
        <dbReference type="Proteomes" id="UP000694864"/>
    </source>
</evidence>
<keyword evidence="4" id="KW-0418">Kinase</keyword>
<protein>
    <recommendedName>
        <fullName evidence="7">mitogen-activated protein kinase kinase</fullName>
        <ecNumber evidence="7">2.7.12.2</ecNumber>
    </recommendedName>
</protein>
<evidence type="ECO:0000256" key="12">
    <source>
        <dbReference type="RuleBase" id="RU000304"/>
    </source>
</evidence>
<evidence type="ECO:0000256" key="11">
    <source>
        <dbReference type="PROSITE-ProRule" id="PRU10141"/>
    </source>
</evidence>
<dbReference type="InterPro" id="IPR008271">
    <property type="entry name" value="Ser/Thr_kinase_AS"/>
</dbReference>
<dbReference type="GeneID" id="104756170"/>
<keyword evidence="14" id="KW-1185">Reference proteome</keyword>
<sequence>MALVRERRQINLRLPLPPLSDRLPCFSFPSSTAAAVTSTAITNGISVSDIEKLHVLGSGNGGIVYKVRHKTTAELYALKTVNGDMSPSFTRQLTREMEILRRTDSPYIVRCHGIFEKPIAGEVSILMEYMDGGNLESLRGAVTEKQLAGFSRQILKGLSYLHSLKIVHRDIKPANLLLNSRDQVKIADFGVSKIMIRSLEYCDSFVGTCAYMSPERFDSVSGENSDVYSGDIWSFGLMMLELFVGHFPLLPQGQRPDWATLMCAVCFGEPPRAPEGCSDEFRSFVDCCLRKESSERWTASQLLGHSFLRQSV</sequence>
<gene>
    <name evidence="15" type="primary">LOC104756170</name>
</gene>